<keyword evidence="2" id="KW-0067">ATP-binding</keyword>
<accession>A0A6M3JMN4</accession>
<sequence>MKQAVICPVCGGTGKYKYDVGTESSQVQCHGCNGKGWVETGNEELAPMYPTWPYYPYQPYYPISPTWTVTCRGGRET</sequence>
<dbReference type="SUPFAM" id="SSF57938">
    <property type="entry name" value="DnaJ/Hsp40 cysteine-rich domain"/>
    <property type="match status" value="1"/>
</dbReference>
<evidence type="ECO:0000259" key="1">
    <source>
        <dbReference type="Pfam" id="PF08273"/>
    </source>
</evidence>
<keyword evidence="2" id="KW-0378">Hydrolase</keyword>
<dbReference type="AlphaFoldDB" id="A0A6M3JMN4"/>
<dbReference type="Gene3D" id="6.20.20.10">
    <property type="match status" value="1"/>
</dbReference>
<keyword evidence="2" id="KW-0347">Helicase</keyword>
<evidence type="ECO:0000313" key="2">
    <source>
        <dbReference type="EMBL" id="QJA71203.1"/>
    </source>
</evidence>
<organism evidence="2">
    <name type="scientific">viral metagenome</name>
    <dbReference type="NCBI Taxonomy" id="1070528"/>
    <lineage>
        <taxon>unclassified sequences</taxon>
        <taxon>metagenomes</taxon>
        <taxon>organismal metagenomes</taxon>
    </lineage>
</organism>
<feature type="domain" description="DNA primase/helicase Gp4 N-terminal Bacteriophage T7-like" evidence="1">
    <location>
        <begin position="3"/>
        <end position="36"/>
    </location>
</feature>
<dbReference type="EMBL" id="MT142757">
    <property type="protein sequence ID" value="QJA88141.1"/>
    <property type="molecule type" value="Genomic_DNA"/>
</dbReference>
<evidence type="ECO:0000313" key="3">
    <source>
        <dbReference type="EMBL" id="QJA88141.1"/>
    </source>
</evidence>
<dbReference type="EMBL" id="MT141854">
    <property type="protein sequence ID" value="QJA71203.1"/>
    <property type="molecule type" value="Genomic_DNA"/>
</dbReference>
<keyword evidence="2" id="KW-0547">Nucleotide-binding</keyword>
<dbReference type="InterPro" id="IPR036410">
    <property type="entry name" value="HSP_DnaJ_Cys-rich_dom_sf"/>
</dbReference>
<dbReference type="InterPro" id="IPR013237">
    <property type="entry name" value="Phage_T7_Gp4_N"/>
</dbReference>
<proteinExistence type="predicted"/>
<gene>
    <name evidence="2" type="ORF">MM415A03338_0009</name>
    <name evidence="3" type="ORF">MM415B02822_0003</name>
</gene>
<name>A0A6M3JMN4_9ZZZZ</name>
<reference evidence="2" key="1">
    <citation type="submission" date="2020-03" db="EMBL/GenBank/DDBJ databases">
        <title>The deep terrestrial virosphere.</title>
        <authorList>
            <person name="Holmfeldt K."/>
            <person name="Nilsson E."/>
            <person name="Simone D."/>
            <person name="Lopez-Fernandez M."/>
            <person name="Wu X."/>
            <person name="de Brujin I."/>
            <person name="Lundin D."/>
            <person name="Andersson A."/>
            <person name="Bertilsson S."/>
            <person name="Dopson M."/>
        </authorList>
    </citation>
    <scope>NUCLEOTIDE SEQUENCE</scope>
    <source>
        <strain evidence="2">MM415A03338</strain>
        <strain evidence="3">MM415B02822</strain>
    </source>
</reference>
<dbReference type="Pfam" id="PF08273">
    <property type="entry name" value="Zn_Ribbon_Prim"/>
    <property type="match status" value="1"/>
</dbReference>
<protein>
    <submittedName>
        <fullName evidence="2">Putative DNA primase/helicase</fullName>
    </submittedName>
</protein>
<dbReference type="GO" id="GO:0004386">
    <property type="term" value="F:helicase activity"/>
    <property type="evidence" value="ECO:0007669"/>
    <property type="project" value="UniProtKB-KW"/>
</dbReference>
<dbReference type="GO" id="GO:0008270">
    <property type="term" value="F:zinc ion binding"/>
    <property type="evidence" value="ECO:0007669"/>
    <property type="project" value="InterPro"/>
</dbReference>